<sequence length="576" mass="64993">MHPIQVASVFFALTCCFAVFGGEAFSQKSSSDVLKFNLPSRAKMSTFSKRRFRRSSEDKDEVNTNPDEGACNNPTGERDHDIKSYSWPFVNETRLSISMAWIGKGSGQTSEAKSLLLLATTELGIFISLGSALYESTDFGKSFHRINAEIFETHIRKDAGIMKSPVNPDKVILVSYSNPFFSLDKTGIVRTLNGGKTWTKLSVPFQITDPRSFLISDFILLRSRDLGEHFESIHVKHVYTFGLQGPFLFVSIDYNRFYSILDMSEGMIFLHVDDLGDNSLSSLISHDRGGEWKPLPLTQEQCKGVKLKVLDGSHHYSIGDHGNLIVAVPAYETTSKYLMYSVNEGRCWFKYKYTDHDFHVVGLVTEPGAKTMRFSLWGFTLPTRAWQVVTVDFKKVLQRACTTNDYEAWVPHAEGTTNGCLLGKKTIIKRPKKESLCFNGIGYTMKQSSKCCKCTQADMECDYGYIRNENQKCVLSDDSRPQLCLNGDVRKLQNDLGYRLVPGDTCCDGSADIRRYLDTHQICKNVSCSPSYRYSHLPQEDDDNIEGSDAFKYNPRPKGLREYRDCDTDDDVSGCS</sequence>
<dbReference type="InterPro" id="IPR015943">
    <property type="entry name" value="WD40/YVTN_repeat-like_dom_sf"/>
</dbReference>
<evidence type="ECO:0000256" key="1">
    <source>
        <dbReference type="ARBA" id="ARBA00004370"/>
    </source>
</evidence>
<dbReference type="SMART" id="SM00602">
    <property type="entry name" value="VPS10"/>
    <property type="match status" value="1"/>
</dbReference>
<dbReference type="PANTHER" id="PTHR12106">
    <property type="entry name" value="SORTILIN RELATED"/>
    <property type="match status" value="1"/>
</dbReference>
<evidence type="ECO:0000256" key="4">
    <source>
        <dbReference type="ARBA" id="ARBA00023180"/>
    </source>
</evidence>
<dbReference type="EMBL" id="JARQWQ010000135">
    <property type="protein sequence ID" value="KAK2548916.1"/>
    <property type="molecule type" value="Genomic_DNA"/>
</dbReference>
<name>A0AAD9PU33_ACRCE</name>
<reference evidence="8" key="2">
    <citation type="journal article" date="2023" name="Science">
        <title>Genomic signatures of disease resistance in endangered staghorn corals.</title>
        <authorList>
            <person name="Vollmer S.V."/>
            <person name="Selwyn J.D."/>
            <person name="Despard B.A."/>
            <person name="Roesel C.L."/>
        </authorList>
    </citation>
    <scope>NUCLEOTIDE SEQUENCE</scope>
    <source>
        <strain evidence="8">K2</strain>
    </source>
</reference>
<feature type="compositionally biased region" description="Acidic residues" evidence="5">
    <location>
        <begin position="567"/>
        <end position="576"/>
    </location>
</feature>
<dbReference type="GO" id="GO:0005829">
    <property type="term" value="C:cytosol"/>
    <property type="evidence" value="ECO:0007669"/>
    <property type="project" value="GOC"/>
</dbReference>
<protein>
    <submittedName>
        <fullName evidence="8">Sortilin</fullName>
    </submittedName>
</protein>
<dbReference type="InterPro" id="IPR006581">
    <property type="entry name" value="VPS10"/>
</dbReference>
<organism evidence="8 9">
    <name type="scientific">Acropora cervicornis</name>
    <name type="common">Staghorn coral</name>
    <dbReference type="NCBI Taxonomy" id="6130"/>
    <lineage>
        <taxon>Eukaryota</taxon>
        <taxon>Metazoa</taxon>
        <taxon>Cnidaria</taxon>
        <taxon>Anthozoa</taxon>
        <taxon>Hexacorallia</taxon>
        <taxon>Scleractinia</taxon>
        <taxon>Astrocoeniina</taxon>
        <taxon>Acroporidae</taxon>
        <taxon>Acropora</taxon>
    </lineage>
</organism>
<reference evidence="8" key="1">
    <citation type="journal article" date="2023" name="G3 (Bethesda)">
        <title>Whole genome assembly and annotation of the endangered Caribbean coral Acropora cervicornis.</title>
        <authorList>
            <person name="Selwyn J.D."/>
            <person name="Vollmer S.V."/>
        </authorList>
    </citation>
    <scope>NUCLEOTIDE SEQUENCE</scope>
    <source>
        <strain evidence="8">K2</strain>
    </source>
</reference>
<evidence type="ECO:0000256" key="6">
    <source>
        <dbReference type="SAM" id="SignalP"/>
    </source>
</evidence>
<feature type="signal peptide" evidence="6">
    <location>
        <begin position="1"/>
        <end position="24"/>
    </location>
</feature>
<accession>A0AAD9PU33</accession>
<dbReference type="InterPro" id="IPR031777">
    <property type="entry name" value="Sortilin_C"/>
</dbReference>
<dbReference type="GO" id="GO:0016050">
    <property type="term" value="P:vesicle organization"/>
    <property type="evidence" value="ECO:0007669"/>
    <property type="project" value="TreeGrafter"/>
</dbReference>
<dbReference type="PANTHER" id="PTHR12106:SF23">
    <property type="entry name" value="SORTILIN"/>
    <property type="match status" value="1"/>
</dbReference>
<dbReference type="Gene3D" id="3.30.60.270">
    <property type="match status" value="1"/>
</dbReference>
<dbReference type="GO" id="GO:0006897">
    <property type="term" value="P:endocytosis"/>
    <property type="evidence" value="ECO:0007669"/>
    <property type="project" value="TreeGrafter"/>
</dbReference>
<dbReference type="GO" id="GO:0016020">
    <property type="term" value="C:membrane"/>
    <property type="evidence" value="ECO:0007669"/>
    <property type="project" value="UniProtKB-SubCell"/>
</dbReference>
<keyword evidence="9" id="KW-1185">Reference proteome</keyword>
<gene>
    <name evidence="8" type="ORF">P5673_030735</name>
</gene>
<keyword evidence="4" id="KW-0325">Glycoprotein</keyword>
<evidence type="ECO:0000259" key="7">
    <source>
        <dbReference type="SMART" id="SM00602"/>
    </source>
</evidence>
<dbReference type="InterPro" id="IPR050310">
    <property type="entry name" value="VPS10-sortilin"/>
</dbReference>
<keyword evidence="6" id="KW-0732">Signal</keyword>
<proteinExistence type="predicted"/>
<dbReference type="Pfam" id="PF15902">
    <property type="entry name" value="Sortilin-Vps10"/>
    <property type="match status" value="1"/>
</dbReference>
<evidence type="ECO:0000256" key="2">
    <source>
        <dbReference type="ARBA" id="ARBA00022737"/>
    </source>
</evidence>
<evidence type="ECO:0000256" key="5">
    <source>
        <dbReference type="SAM" id="MobiDB-lite"/>
    </source>
</evidence>
<dbReference type="InterPro" id="IPR031778">
    <property type="entry name" value="Sortilin_N"/>
</dbReference>
<evidence type="ECO:0000256" key="3">
    <source>
        <dbReference type="ARBA" id="ARBA00023136"/>
    </source>
</evidence>
<dbReference type="GO" id="GO:0006895">
    <property type="term" value="P:Golgi to endosome transport"/>
    <property type="evidence" value="ECO:0007669"/>
    <property type="project" value="TreeGrafter"/>
</dbReference>
<dbReference type="SUPFAM" id="SSF110296">
    <property type="entry name" value="Oligoxyloglucan reducing end-specific cellobiohydrolase"/>
    <property type="match status" value="1"/>
</dbReference>
<feature type="domain" description="VPS10" evidence="7">
    <location>
        <begin position="89"/>
        <end position="528"/>
    </location>
</feature>
<feature type="region of interest" description="Disordered" evidence="5">
    <location>
        <begin position="53"/>
        <end position="79"/>
    </location>
</feature>
<feature type="chain" id="PRO_5042093420" evidence="6">
    <location>
        <begin position="25"/>
        <end position="576"/>
    </location>
</feature>
<dbReference type="Gene3D" id="2.10.70.80">
    <property type="match status" value="1"/>
</dbReference>
<dbReference type="GO" id="GO:0005794">
    <property type="term" value="C:Golgi apparatus"/>
    <property type="evidence" value="ECO:0007669"/>
    <property type="project" value="TreeGrafter"/>
</dbReference>
<dbReference type="Gene3D" id="2.130.10.10">
    <property type="entry name" value="YVTN repeat-like/Quinoprotein amine dehydrogenase"/>
    <property type="match status" value="1"/>
</dbReference>
<evidence type="ECO:0000313" key="8">
    <source>
        <dbReference type="EMBL" id="KAK2548916.1"/>
    </source>
</evidence>
<comment type="subcellular location">
    <subcellularLocation>
        <location evidence="1">Membrane</location>
    </subcellularLocation>
</comment>
<feature type="region of interest" description="Disordered" evidence="5">
    <location>
        <begin position="539"/>
        <end position="576"/>
    </location>
</feature>
<dbReference type="AlphaFoldDB" id="A0AAD9PU33"/>
<keyword evidence="3" id="KW-0472">Membrane</keyword>
<keyword evidence="2" id="KW-0677">Repeat</keyword>
<comment type="caution">
    <text evidence="8">The sequence shown here is derived from an EMBL/GenBank/DDBJ whole genome shotgun (WGS) entry which is preliminary data.</text>
</comment>
<dbReference type="Proteomes" id="UP001249851">
    <property type="component" value="Unassembled WGS sequence"/>
</dbReference>
<evidence type="ECO:0000313" key="9">
    <source>
        <dbReference type="Proteomes" id="UP001249851"/>
    </source>
</evidence>
<dbReference type="Pfam" id="PF15901">
    <property type="entry name" value="Sortilin_C"/>
    <property type="match status" value="1"/>
</dbReference>